<dbReference type="SUPFAM" id="SSF48403">
    <property type="entry name" value="Ankyrin repeat"/>
    <property type="match status" value="1"/>
</dbReference>
<evidence type="ECO:0000313" key="5">
    <source>
        <dbReference type="Proteomes" id="UP001321760"/>
    </source>
</evidence>
<reference evidence="4" key="1">
    <citation type="journal article" date="2023" name="Mol. Phylogenet. Evol.">
        <title>Genome-scale phylogeny and comparative genomics of the fungal order Sordariales.</title>
        <authorList>
            <person name="Hensen N."/>
            <person name="Bonometti L."/>
            <person name="Westerberg I."/>
            <person name="Brannstrom I.O."/>
            <person name="Guillou S."/>
            <person name="Cros-Aarteil S."/>
            <person name="Calhoun S."/>
            <person name="Haridas S."/>
            <person name="Kuo A."/>
            <person name="Mondo S."/>
            <person name="Pangilinan J."/>
            <person name="Riley R."/>
            <person name="LaButti K."/>
            <person name="Andreopoulos B."/>
            <person name="Lipzen A."/>
            <person name="Chen C."/>
            <person name="Yan M."/>
            <person name="Daum C."/>
            <person name="Ng V."/>
            <person name="Clum A."/>
            <person name="Steindorff A."/>
            <person name="Ohm R.A."/>
            <person name="Martin F."/>
            <person name="Silar P."/>
            <person name="Natvig D.O."/>
            <person name="Lalanne C."/>
            <person name="Gautier V."/>
            <person name="Ament-Velasquez S.L."/>
            <person name="Kruys A."/>
            <person name="Hutchinson M.I."/>
            <person name="Powell A.J."/>
            <person name="Barry K."/>
            <person name="Miller A.N."/>
            <person name="Grigoriev I.V."/>
            <person name="Debuchy R."/>
            <person name="Gladieux P."/>
            <person name="Hiltunen Thoren M."/>
            <person name="Johannesson H."/>
        </authorList>
    </citation>
    <scope>NUCLEOTIDE SEQUENCE</scope>
    <source>
        <strain evidence="4">PSN243</strain>
    </source>
</reference>
<dbReference type="Pfam" id="PF12796">
    <property type="entry name" value="Ank_2"/>
    <property type="match status" value="1"/>
</dbReference>
<keyword evidence="5" id="KW-1185">Reference proteome</keyword>
<feature type="compositionally biased region" description="Basic residues" evidence="3">
    <location>
        <begin position="518"/>
        <end position="528"/>
    </location>
</feature>
<feature type="region of interest" description="Disordered" evidence="3">
    <location>
        <begin position="490"/>
        <end position="528"/>
    </location>
</feature>
<protein>
    <submittedName>
        <fullName evidence="4">Ankyrin repeat-containing domain protein</fullName>
    </submittedName>
</protein>
<sequence length="528" mass="58308">MDGPKSDTGAVLVAPIADMGIIHESETGEAVALKAPSVTLATIPREVLCSIIEFAFPHGWHYIGHRQHRDPNYIRKQLDLRCVCRLFDQLVSRFAFKSLDPTSIGPKYLKSSNTAAWLLATKVDVLEDRFGGPCGDIFRAVGKFDAENAPLPPFSPERDFLTKVACTLFVATRGLAYTIKEIKQKRELSKVQASPYDKQIDNSTAILMASFLGIEPLVERLLSSQQSRAHYATWHNTIFGCPPIYAATLGNQPSIVRLLLDLGADPYERCEARVDKRYVSSLELAVQLEHIEIVEAILSRPAKVYSSPWSTFSHCISYASTHGKLEVLKMFLSPDRDFKINLKAGGNVNCIFLAEQGGHQQTMKFLAEQPRIDPNTLEKVGGYKVGPSALIRAAERGWVDVVEALLKHPKTDPNLKVEIPVMPCDGRYYEGTALSSAARHGFTDVVVALLDHPITNRGHKVRDEDGSMVTAAEIALANEHLDTWKKLMTYQPASRSRKRPAEDGDDDASQPSGSNASKRARKAGTRSS</sequence>
<dbReference type="Proteomes" id="UP001321760">
    <property type="component" value="Unassembled WGS sequence"/>
</dbReference>
<evidence type="ECO:0000256" key="2">
    <source>
        <dbReference type="ARBA" id="ARBA00023043"/>
    </source>
</evidence>
<gene>
    <name evidence="4" type="ORF">QBC34DRAFT_469817</name>
</gene>
<dbReference type="InterPro" id="IPR036770">
    <property type="entry name" value="Ankyrin_rpt-contain_sf"/>
</dbReference>
<reference evidence="4" key="2">
    <citation type="submission" date="2023-05" db="EMBL/GenBank/DDBJ databases">
        <authorList>
            <consortium name="Lawrence Berkeley National Laboratory"/>
            <person name="Steindorff A."/>
            <person name="Hensen N."/>
            <person name="Bonometti L."/>
            <person name="Westerberg I."/>
            <person name="Brannstrom I.O."/>
            <person name="Guillou S."/>
            <person name="Cros-Aarteil S."/>
            <person name="Calhoun S."/>
            <person name="Haridas S."/>
            <person name="Kuo A."/>
            <person name="Mondo S."/>
            <person name="Pangilinan J."/>
            <person name="Riley R."/>
            <person name="Labutti K."/>
            <person name="Andreopoulos B."/>
            <person name="Lipzen A."/>
            <person name="Chen C."/>
            <person name="Yanf M."/>
            <person name="Daum C."/>
            <person name="Ng V."/>
            <person name="Clum A."/>
            <person name="Ohm R."/>
            <person name="Martin F."/>
            <person name="Silar P."/>
            <person name="Natvig D."/>
            <person name="Lalanne C."/>
            <person name="Gautier V."/>
            <person name="Ament-Velasquez S.L."/>
            <person name="Kruys A."/>
            <person name="Hutchinson M.I."/>
            <person name="Powell A.J."/>
            <person name="Barry K."/>
            <person name="Miller A.N."/>
            <person name="Grigoriev I.V."/>
            <person name="Debuchy R."/>
            <person name="Gladieux P."/>
            <person name="Thoren M.H."/>
            <person name="Johannesson H."/>
        </authorList>
    </citation>
    <scope>NUCLEOTIDE SEQUENCE</scope>
    <source>
        <strain evidence="4">PSN243</strain>
    </source>
</reference>
<proteinExistence type="predicted"/>
<dbReference type="InterPro" id="IPR002110">
    <property type="entry name" value="Ankyrin_rpt"/>
</dbReference>
<keyword evidence="1" id="KW-0677">Repeat</keyword>
<dbReference type="PANTHER" id="PTHR24198">
    <property type="entry name" value="ANKYRIN REPEAT AND PROTEIN KINASE DOMAIN-CONTAINING PROTEIN"/>
    <property type="match status" value="1"/>
</dbReference>
<evidence type="ECO:0000313" key="4">
    <source>
        <dbReference type="EMBL" id="KAK4446412.1"/>
    </source>
</evidence>
<organism evidence="4 5">
    <name type="scientific">Podospora aff. communis PSN243</name>
    <dbReference type="NCBI Taxonomy" id="3040156"/>
    <lineage>
        <taxon>Eukaryota</taxon>
        <taxon>Fungi</taxon>
        <taxon>Dikarya</taxon>
        <taxon>Ascomycota</taxon>
        <taxon>Pezizomycotina</taxon>
        <taxon>Sordariomycetes</taxon>
        <taxon>Sordariomycetidae</taxon>
        <taxon>Sordariales</taxon>
        <taxon>Podosporaceae</taxon>
        <taxon>Podospora</taxon>
    </lineage>
</organism>
<keyword evidence="2" id="KW-0040">ANK repeat</keyword>
<comment type="caution">
    <text evidence="4">The sequence shown here is derived from an EMBL/GenBank/DDBJ whole genome shotgun (WGS) entry which is preliminary data.</text>
</comment>
<dbReference type="EMBL" id="MU865957">
    <property type="protein sequence ID" value="KAK4446412.1"/>
    <property type="molecule type" value="Genomic_DNA"/>
</dbReference>
<dbReference type="PANTHER" id="PTHR24198:SF165">
    <property type="entry name" value="ANKYRIN REPEAT-CONTAINING PROTEIN-RELATED"/>
    <property type="match status" value="1"/>
</dbReference>
<dbReference type="AlphaFoldDB" id="A0AAV9GEX0"/>
<name>A0AAV9GEX0_9PEZI</name>
<dbReference type="SMART" id="SM00248">
    <property type="entry name" value="ANK"/>
    <property type="match status" value="6"/>
</dbReference>
<evidence type="ECO:0000256" key="3">
    <source>
        <dbReference type="SAM" id="MobiDB-lite"/>
    </source>
</evidence>
<dbReference type="Gene3D" id="1.25.40.20">
    <property type="entry name" value="Ankyrin repeat-containing domain"/>
    <property type="match status" value="1"/>
</dbReference>
<evidence type="ECO:0000256" key="1">
    <source>
        <dbReference type="ARBA" id="ARBA00022737"/>
    </source>
</evidence>
<accession>A0AAV9GEX0</accession>